<dbReference type="EMBL" id="CP032097">
    <property type="protein sequence ID" value="AXX93969.1"/>
    <property type="molecule type" value="Genomic_DNA"/>
</dbReference>
<dbReference type="EMBL" id="NXIG01000026">
    <property type="protein sequence ID" value="RXI28272.1"/>
    <property type="molecule type" value="Genomic_DNA"/>
</dbReference>
<dbReference type="InterPro" id="IPR036388">
    <property type="entry name" value="WH-like_DNA-bd_sf"/>
</dbReference>
<evidence type="ECO:0000256" key="2">
    <source>
        <dbReference type="ARBA" id="ARBA00023012"/>
    </source>
</evidence>
<evidence type="ECO:0000313" key="11">
    <source>
        <dbReference type="EMBL" id="RXI28272.1"/>
    </source>
</evidence>
<organism evidence="11 13">
    <name type="scientific">Arcobacter ellisii</name>
    <dbReference type="NCBI Taxonomy" id="913109"/>
    <lineage>
        <taxon>Bacteria</taxon>
        <taxon>Pseudomonadati</taxon>
        <taxon>Campylobacterota</taxon>
        <taxon>Epsilonproteobacteria</taxon>
        <taxon>Campylobacterales</taxon>
        <taxon>Arcobacteraceae</taxon>
        <taxon>Arcobacter</taxon>
    </lineage>
</organism>
<dbReference type="InterPro" id="IPR001789">
    <property type="entry name" value="Sig_transdc_resp-reg_receiver"/>
</dbReference>
<proteinExistence type="predicted"/>
<feature type="DNA-binding region" description="OmpR/PhoB-type" evidence="7">
    <location>
        <begin position="149"/>
        <end position="246"/>
    </location>
</feature>
<dbReference type="Proteomes" id="UP000262582">
    <property type="component" value="Chromosome"/>
</dbReference>
<dbReference type="SMART" id="SM00862">
    <property type="entry name" value="Trans_reg_C"/>
    <property type="match status" value="1"/>
</dbReference>
<dbReference type="AlphaFoldDB" id="A0A347U541"/>
<dbReference type="GO" id="GO:0005829">
    <property type="term" value="C:cytosol"/>
    <property type="evidence" value="ECO:0007669"/>
    <property type="project" value="TreeGrafter"/>
</dbReference>
<dbReference type="InterPro" id="IPR016032">
    <property type="entry name" value="Sig_transdc_resp-reg_C-effctor"/>
</dbReference>
<keyword evidence="12" id="KW-1185">Reference proteome</keyword>
<dbReference type="KEGG" id="aell:AELL_0273"/>
<dbReference type="PANTHER" id="PTHR48111">
    <property type="entry name" value="REGULATOR OF RPOS"/>
    <property type="match status" value="1"/>
</dbReference>
<dbReference type="InterPro" id="IPR039420">
    <property type="entry name" value="WalR-like"/>
</dbReference>
<dbReference type="GO" id="GO:0000156">
    <property type="term" value="F:phosphorelay response regulator activity"/>
    <property type="evidence" value="ECO:0007669"/>
    <property type="project" value="TreeGrafter"/>
</dbReference>
<feature type="modified residue" description="4-aspartylphosphate" evidence="6">
    <location>
        <position position="69"/>
    </location>
</feature>
<dbReference type="GO" id="GO:0000976">
    <property type="term" value="F:transcription cis-regulatory region binding"/>
    <property type="evidence" value="ECO:0007669"/>
    <property type="project" value="TreeGrafter"/>
</dbReference>
<feature type="domain" description="OmpR/PhoB-type" evidence="9">
    <location>
        <begin position="149"/>
        <end position="246"/>
    </location>
</feature>
<dbReference type="SMART" id="SM00448">
    <property type="entry name" value="REC"/>
    <property type="match status" value="1"/>
</dbReference>
<dbReference type="Pfam" id="PF00072">
    <property type="entry name" value="Response_reg"/>
    <property type="match status" value="1"/>
</dbReference>
<evidence type="ECO:0000256" key="6">
    <source>
        <dbReference type="PROSITE-ProRule" id="PRU00169"/>
    </source>
</evidence>
<keyword evidence="4 7" id="KW-0238">DNA-binding</keyword>
<dbReference type="OrthoDB" id="5343618at2"/>
<dbReference type="Gene3D" id="3.40.50.2300">
    <property type="match status" value="1"/>
</dbReference>
<dbReference type="RefSeq" id="WP_118916216.1">
    <property type="nucleotide sequence ID" value="NZ_CP032097.1"/>
</dbReference>
<evidence type="ECO:0000256" key="4">
    <source>
        <dbReference type="ARBA" id="ARBA00023125"/>
    </source>
</evidence>
<dbReference type="PANTHER" id="PTHR48111:SF1">
    <property type="entry name" value="TWO-COMPONENT RESPONSE REGULATOR ORR33"/>
    <property type="match status" value="1"/>
</dbReference>
<protein>
    <submittedName>
        <fullName evidence="10">Signal transduction response regulator, OmpR family</fullName>
    </submittedName>
</protein>
<gene>
    <name evidence="10" type="ORF">AELL_0273</name>
    <name evidence="11" type="ORF">CP962_14055</name>
</gene>
<keyword evidence="2" id="KW-0902">Two-component regulatory system</keyword>
<dbReference type="InterPro" id="IPR001867">
    <property type="entry name" value="OmpR/PhoB-type_DNA-bd"/>
</dbReference>
<dbReference type="GO" id="GO:0006355">
    <property type="term" value="P:regulation of DNA-templated transcription"/>
    <property type="evidence" value="ECO:0007669"/>
    <property type="project" value="InterPro"/>
</dbReference>
<dbReference type="Proteomes" id="UP000290588">
    <property type="component" value="Unassembled WGS sequence"/>
</dbReference>
<reference evidence="10 12" key="2">
    <citation type="submission" date="2018-08" db="EMBL/GenBank/DDBJ databases">
        <title>Complete genome of the Arcobacter ellisii type strain LMG 26155.</title>
        <authorList>
            <person name="Miller W.G."/>
            <person name="Yee E."/>
            <person name="Bono J.L."/>
        </authorList>
    </citation>
    <scope>NUCLEOTIDE SEQUENCE [LARGE SCALE GENOMIC DNA]</scope>
    <source>
        <strain evidence="10 12">LMG 26155</strain>
    </source>
</reference>
<reference evidence="11 13" key="1">
    <citation type="submission" date="2017-09" db="EMBL/GenBank/DDBJ databases">
        <title>Genomics of the genus Arcobacter.</title>
        <authorList>
            <person name="Perez-Cataluna A."/>
            <person name="Figueras M.J."/>
            <person name="Salas-Masso N."/>
        </authorList>
    </citation>
    <scope>NUCLEOTIDE SEQUENCE [LARGE SCALE GENOMIC DNA]</scope>
    <source>
        <strain evidence="11 13">CECT 7837</strain>
    </source>
</reference>
<evidence type="ECO:0000313" key="12">
    <source>
        <dbReference type="Proteomes" id="UP000262582"/>
    </source>
</evidence>
<dbReference type="SUPFAM" id="SSF46894">
    <property type="entry name" value="C-terminal effector domain of the bipartite response regulators"/>
    <property type="match status" value="1"/>
</dbReference>
<dbReference type="InterPro" id="IPR011006">
    <property type="entry name" value="CheY-like_superfamily"/>
</dbReference>
<dbReference type="PROSITE" id="PS50110">
    <property type="entry name" value="RESPONSE_REGULATORY"/>
    <property type="match status" value="1"/>
</dbReference>
<evidence type="ECO:0000313" key="13">
    <source>
        <dbReference type="Proteomes" id="UP000290588"/>
    </source>
</evidence>
<feature type="domain" description="Response regulatory" evidence="8">
    <location>
        <begin position="14"/>
        <end position="134"/>
    </location>
</feature>
<dbReference type="PROSITE" id="PS51755">
    <property type="entry name" value="OMPR_PHOB"/>
    <property type="match status" value="1"/>
</dbReference>
<evidence type="ECO:0000256" key="1">
    <source>
        <dbReference type="ARBA" id="ARBA00022553"/>
    </source>
</evidence>
<evidence type="ECO:0000256" key="7">
    <source>
        <dbReference type="PROSITE-ProRule" id="PRU01091"/>
    </source>
</evidence>
<evidence type="ECO:0000259" key="9">
    <source>
        <dbReference type="PROSITE" id="PS51755"/>
    </source>
</evidence>
<sequence length="246" mass="29423">MDYSILEKYGKKISVLFVEDDEEVRKQLGFLLNDIFYKVDIAVNGLDGLKKYTEYYDKNKKYYDLIITDIDMPLMNGIELIHEIFYKYCKQKIIVLSAHNDSKYLMELINTDIYHYVLKTFSSEELLSLFCKVTKEIYEKENFINIEKNSIIKLSEDLFWNSTLKQIYYKNEIFKLTKKEFLLLELLLTCTDKVYTINEIIEYIWKDEPLKNPDISNLKNLISRLKRRLPSLNIDNFYGVGYKISF</sequence>
<name>A0A347U541_9BACT</name>
<evidence type="ECO:0000259" key="8">
    <source>
        <dbReference type="PROSITE" id="PS50110"/>
    </source>
</evidence>
<evidence type="ECO:0000256" key="5">
    <source>
        <dbReference type="ARBA" id="ARBA00023163"/>
    </source>
</evidence>
<keyword evidence="3" id="KW-0805">Transcription regulation</keyword>
<dbReference type="SUPFAM" id="SSF52172">
    <property type="entry name" value="CheY-like"/>
    <property type="match status" value="1"/>
</dbReference>
<dbReference type="GO" id="GO:0032993">
    <property type="term" value="C:protein-DNA complex"/>
    <property type="evidence" value="ECO:0007669"/>
    <property type="project" value="TreeGrafter"/>
</dbReference>
<keyword evidence="1 6" id="KW-0597">Phosphoprotein</keyword>
<evidence type="ECO:0000256" key="3">
    <source>
        <dbReference type="ARBA" id="ARBA00023015"/>
    </source>
</evidence>
<accession>A0A347U541</accession>
<dbReference type="Gene3D" id="1.10.10.10">
    <property type="entry name" value="Winged helix-like DNA-binding domain superfamily/Winged helix DNA-binding domain"/>
    <property type="match status" value="1"/>
</dbReference>
<evidence type="ECO:0000313" key="10">
    <source>
        <dbReference type="EMBL" id="AXX93969.1"/>
    </source>
</evidence>
<keyword evidence="5" id="KW-0804">Transcription</keyword>
<dbReference type="Pfam" id="PF00486">
    <property type="entry name" value="Trans_reg_C"/>
    <property type="match status" value="1"/>
</dbReference>